<evidence type="ECO:0000313" key="4">
    <source>
        <dbReference type="Proteomes" id="UP000070058"/>
    </source>
</evidence>
<dbReference type="STRING" id="1548207.AXK11_03560"/>
<keyword evidence="2" id="KW-0812">Transmembrane</keyword>
<gene>
    <name evidence="3" type="ORF">AXK11_03560</name>
</gene>
<protein>
    <submittedName>
        <fullName evidence="3">Uncharacterized protein</fullName>
    </submittedName>
</protein>
<dbReference type="EMBL" id="LSZQ01000029">
    <property type="protein sequence ID" value="KXU36629.1"/>
    <property type="molecule type" value="Genomic_DNA"/>
</dbReference>
<feature type="compositionally biased region" description="Polar residues" evidence="1">
    <location>
        <begin position="1"/>
        <end position="12"/>
    </location>
</feature>
<organism evidence="3 4">
    <name type="scientific">Cephaloticoccus primus</name>
    <dbReference type="NCBI Taxonomy" id="1548207"/>
    <lineage>
        <taxon>Bacteria</taxon>
        <taxon>Pseudomonadati</taxon>
        <taxon>Verrucomicrobiota</taxon>
        <taxon>Opitutia</taxon>
        <taxon>Opitutales</taxon>
        <taxon>Opitutaceae</taxon>
        <taxon>Cephaloticoccus</taxon>
    </lineage>
</organism>
<evidence type="ECO:0000256" key="1">
    <source>
        <dbReference type="SAM" id="MobiDB-lite"/>
    </source>
</evidence>
<feature type="transmembrane region" description="Helical" evidence="2">
    <location>
        <begin position="29"/>
        <end position="48"/>
    </location>
</feature>
<evidence type="ECO:0000313" key="3">
    <source>
        <dbReference type="EMBL" id="KXU36629.1"/>
    </source>
</evidence>
<proteinExistence type="predicted"/>
<dbReference type="Proteomes" id="UP000070058">
    <property type="component" value="Unassembled WGS sequence"/>
</dbReference>
<accession>A0A139SPV9</accession>
<name>A0A139SPV9_9BACT</name>
<keyword evidence="4" id="KW-1185">Reference proteome</keyword>
<evidence type="ECO:0000256" key="2">
    <source>
        <dbReference type="SAM" id="Phobius"/>
    </source>
</evidence>
<dbReference type="AlphaFoldDB" id="A0A139SPV9"/>
<feature type="compositionally biased region" description="Basic and acidic residues" evidence="1">
    <location>
        <begin position="70"/>
        <end position="100"/>
    </location>
</feature>
<feature type="region of interest" description="Disordered" evidence="1">
    <location>
        <begin position="158"/>
        <end position="191"/>
    </location>
</feature>
<comment type="caution">
    <text evidence="3">The sequence shown here is derived from an EMBL/GenBank/DDBJ whole genome shotgun (WGS) entry which is preliminary data.</text>
</comment>
<keyword evidence="2" id="KW-1133">Transmembrane helix</keyword>
<feature type="region of interest" description="Disordered" evidence="1">
    <location>
        <begin position="1"/>
        <end position="20"/>
    </location>
</feature>
<keyword evidence="2" id="KW-0472">Membrane</keyword>
<reference evidence="4" key="1">
    <citation type="submission" date="2016-02" db="EMBL/GenBank/DDBJ databases">
        <authorList>
            <person name="Sanders J.G."/>
            <person name="Lin J.Y."/>
            <person name="Wertz J.T."/>
            <person name="Russell J.A."/>
            <person name="Moreau C.S."/>
            <person name="Powell S."/>
        </authorList>
    </citation>
    <scope>NUCLEOTIDE SEQUENCE [LARGE SCALE GENOMIC DNA]</scope>
    <source>
        <strain evidence="4">CAG34</strain>
    </source>
</reference>
<sequence>MTGFSASSPPNRSQRRRLNPPNAPSAVDWILDHLQLVIAVAAAFAYWLSARRQQQAENDQGPEQQPQAQLHDEESAARQRAEQARRIREEIQRKIAERQGRPVPLPSSQQARPQPRPAPAAPQYSAPARPDLYAALREQQQRIEAERRRLEEARQRAAQIRSGAGVGGRSGGARRRNPAGTRSAAAAAAAGTVGDIRVELRDRAALKRALVLREILGPPVASQGRA</sequence>
<feature type="compositionally biased region" description="Polar residues" evidence="1">
    <location>
        <begin position="55"/>
        <end position="68"/>
    </location>
</feature>
<feature type="region of interest" description="Disordered" evidence="1">
    <location>
        <begin position="55"/>
        <end position="126"/>
    </location>
</feature>